<sequence>MNQVIEETKIWQMMGTTITLQVGHEEPSRLLAELGEWLHVYEHRFSAHDATSELMAINQAAGRQAVIVHPELFELIKLGKAHSCARNSYLNIAIGPVVQKWHIGFEDALVPTKAEITELLPLTDPHQIQLDEKMKTVFLTKPGMMIDLGALAKGYIADKLITHCRERNAAFALVNLGGNIVVFGESPRRSDGAWRIGLRNPKGSREESLAVVKLSNQSLVTSGIYERYLQNGSSVYHHIIDPKTGFPVKNDVASLTILSDSSVDGEIWTTRLFGASSLEVLKALEEQPGIEGAVVTKENQFLYTKGFEKI</sequence>
<dbReference type="SUPFAM" id="SSF143631">
    <property type="entry name" value="ApbE-like"/>
    <property type="match status" value="1"/>
</dbReference>
<comment type="similarity">
    <text evidence="10">Belongs to the ApbE family.</text>
</comment>
<evidence type="ECO:0000256" key="6">
    <source>
        <dbReference type="ARBA" id="ARBA00022827"/>
    </source>
</evidence>
<dbReference type="AlphaFoldDB" id="A0A179ERX4"/>
<name>A0A179ERX4_ENTTH</name>
<evidence type="ECO:0000256" key="1">
    <source>
        <dbReference type="ARBA" id="ARBA00011955"/>
    </source>
</evidence>
<dbReference type="GO" id="GO:0016740">
    <property type="term" value="F:transferase activity"/>
    <property type="evidence" value="ECO:0007669"/>
    <property type="project" value="UniProtKB-UniRule"/>
</dbReference>
<dbReference type="Pfam" id="PF02424">
    <property type="entry name" value="ApbE"/>
    <property type="match status" value="1"/>
</dbReference>
<feature type="binding site" evidence="11">
    <location>
        <position position="270"/>
    </location>
    <ligand>
        <name>Mg(2+)</name>
        <dbReference type="ChEBI" id="CHEBI:18420"/>
    </ligand>
</feature>
<dbReference type="PIRSF" id="PIRSF006268">
    <property type="entry name" value="ApbE"/>
    <property type="match status" value="1"/>
</dbReference>
<dbReference type="GeneID" id="77486252"/>
<proteinExistence type="inferred from homology"/>
<evidence type="ECO:0000256" key="4">
    <source>
        <dbReference type="ARBA" id="ARBA00022679"/>
    </source>
</evidence>
<dbReference type="PANTHER" id="PTHR30040:SF2">
    <property type="entry name" value="FAD:PROTEIN FMN TRANSFERASE"/>
    <property type="match status" value="1"/>
</dbReference>
<evidence type="ECO:0000256" key="11">
    <source>
        <dbReference type="PIRSR" id="PIRSR006268-2"/>
    </source>
</evidence>
<evidence type="ECO:0000256" key="2">
    <source>
        <dbReference type="ARBA" id="ARBA00016337"/>
    </source>
</evidence>
<evidence type="ECO:0000256" key="9">
    <source>
        <dbReference type="ARBA" id="ARBA00048540"/>
    </source>
</evidence>
<gene>
    <name evidence="12" type="ORF">A6E74_06090</name>
</gene>
<organism evidence="12 13">
    <name type="scientific">Enterococcus thailandicus</name>
    <dbReference type="NCBI Taxonomy" id="417368"/>
    <lineage>
        <taxon>Bacteria</taxon>
        <taxon>Bacillati</taxon>
        <taxon>Bacillota</taxon>
        <taxon>Bacilli</taxon>
        <taxon>Lactobacillales</taxon>
        <taxon>Enterococcaceae</taxon>
        <taxon>Enterococcus</taxon>
    </lineage>
</organism>
<evidence type="ECO:0000256" key="3">
    <source>
        <dbReference type="ARBA" id="ARBA00022630"/>
    </source>
</evidence>
<keyword evidence="5 10" id="KW-0479">Metal-binding</keyword>
<dbReference type="Gene3D" id="3.10.520.10">
    <property type="entry name" value="ApbE-like domains"/>
    <property type="match status" value="1"/>
</dbReference>
<keyword evidence="6 10" id="KW-0274">FAD</keyword>
<reference evidence="12 13" key="1">
    <citation type="submission" date="2016-04" db="EMBL/GenBank/DDBJ databases">
        <title>Draft genome of an Enterococcus thailandicus strain isolated from bovine feces.</title>
        <authorList>
            <person name="Beukers A.G."/>
            <person name="Zaheer R."/>
            <person name="Goji N."/>
            <person name="Cook S.R."/>
            <person name="Amoako K."/>
            <person name="Chaves A.V."/>
            <person name="Ward M.P."/>
            <person name="Mcallister T.A."/>
        </authorList>
    </citation>
    <scope>NUCLEOTIDE SEQUENCE [LARGE SCALE GENOMIC DNA]</scope>
    <source>
        <strain evidence="12 13">F0711D 46</strain>
    </source>
</reference>
<evidence type="ECO:0000256" key="8">
    <source>
        <dbReference type="ARBA" id="ARBA00031306"/>
    </source>
</evidence>
<dbReference type="KEGG" id="eth:CK496_01210"/>
<evidence type="ECO:0000256" key="10">
    <source>
        <dbReference type="PIRNR" id="PIRNR006268"/>
    </source>
</evidence>
<evidence type="ECO:0000313" key="13">
    <source>
        <dbReference type="Proteomes" id="UP000078516"/>
    </source>
</evidence>
<evidence type="ECO:0000256" key="7">
    <source>
        <dbReference type="ARBA" id="ARBA00022842"/>
    </source>
</evidence>
<dbReference type="EC" id="2.7.1.180" evidence="1 10"/>
<feature type="binding site" evidence="11">
    <location>
        <position position="150"/>
    </location>
    <ligand>
        <name>Mg(2+)</name>
        <dbReference type="ChEBI" id="CHEBI:18420"/>
    </ligand>
</feature>
<keyword evidence="4 10" id="KW-0808">Transferase</keyword>
<keyword evidence="13" id="KW-1185">Reference proteome</keyword>
<dbReference type="Proteomes" id="UP000078516">
    <property type="component" value="Unassembled WGS sequence"/>
</dbReference>
<dbReference type="RefSeq" id="WP_067483233.1">
    <property type="nucleotide sequence ID" value="NZ_BSWU01000008.1"/>
</dbReference>
<protein>
    <recommendedName>
        <fullName evidence="2 10">FAD:protein FMN transferase</fullName>
        <ecNumber evidence="1 10">2.7.1.180</ecNumber>
    </recommendedName>
    <alternativeName>
        <fullName evidence="8 10">Flavin transferase</fullName>
    </alternativeName>
</protein>
<keyword evidence="7 10" id="KW-0460">Magnesium</keyword>
<comment type="catalytic activity">
    <reaction evidence="9 10">
        <text>L-threonyl-[protein] + FAD = FMN-L-threonyl-[protein] + AMP + H(+)</text>
        <dbReference type="Rhea" id="RHEA:36847"/>
        <dbReference type="Rhea" id="RHEA-COMP:11060"/>
        <dbReference type="Rhea" id="RHEA-COMP:11061"/>
        <dbReference type="ChEBI" id="CHEBI:15378"/>
        <dbReference type="ChEBI" id="CHEBI:30013"/>
        <dbReference type="ChEBI" id="CHEBI:57692"/>
        <dbReference type="ChEBI" id="CHEBI:74257"/>
        <dbReference type="ChEBI" id="CHEBI:456215"/>
        <dbReference type="EC" id="2.7.1.180"/>
    </reaction>
</comment>
<comment type="caution">
    <text evidence="12">The sequence shown here is derived from an EMBL/GenBank/DDBJ whole genome shotgun (WGS) entry which is preliminary data.</text>
</comment>
<accession>A0A179ERX4</accession>
<keyword evidence="3 10" id="KW-0285">Flavoprotein</keyword>
<dbReference type="PANTHER" id="PTHR30040">
    <property type="entry name" value="THIAMINE BIOSYNTHESIS LIPOPROTEIN APBE"/>
    <property type="match status" value="1"/>
</dbReference>
<dbReference type="EMBL" id="LWMN01000012">
    <property type="protein sequence ID" value="OAQ55629.1"/>
    <property type="molecule type" value="Genomic_DNA"/>
</dbReference>
<dbReference type="GO" id="GO:0046872">
    <property type="term" value="F:metal ion binding"/>
    <property type="evidence" value="ECO:0007669"/>
    <property type="project" value="UniProtKB-UniRule"/>
</dbReference>
<evidence type="ECO:0000313" key="12">
    <source>
        <dbReference type="EMBL" id="OAQ55629.1"/>
    </source>
</evidence>
<dbReference type="InterPro" id="IPR003374">
    <property type="entry name" value="ApbE-like_sf"/>
</dbReference>
<evidence type="ECO:0000256" key="5">
    <source>
        <dbReference type="ARBA" id="ARBA00022723"/>
    </source>
</evidence>
<dbReference type="InterPro" id="IPR024932">
    <property type="entry name" value="ApbE"/>
</dbReference>
<comment type="cofactor">
    <cofactor evidence="11">
        <name>Mg(2+)</name>
        <dbReference type="ChEBI" id="CHEBI:18420"/>
    </cofactor>
    <cofactor evidence="11">
        <name>Mn(2+)</name>
        <dbReference type="ChEBI" id="CHEBI:29035"/>
    </cofactor>
    <text evidence="11">Magnesium. Can also use manganese.</text>
</comment>